<organism evidence="6 7">
    <name type="scientific">Catenulispora pinistramenti</name>
    <dbReference type="NCBI Taxonomy" id="2705254"/>
    <lineage>
        <taxon>Bacteria</taxon>
        <taxon>Bacillati</taxon>
        <taxon>Actinomycetota</taxon>
        <taxon>Actinomycetes</taxon>
        <taxon>Catenulisporales</taxon>
        <taxon>Catenulisporaceae</taxon>
        <taxon>Catenulispora</taxon>
    </lineage>
</organism>
<dbReference type="Gene3D" id="3.40.50.20">
    <property type="match status" value="1"/>
</dbReference>
<dbReference type="SMART" id="SM01209">
    <property type="entry name" value="GARS_A"/>
    <property type="match status" value="1"/>
</dbReference>
<comment type="caution">
    <text evidence="6">The sequence shown here is derived from an EMBL/GenBank/DDBJ whole genome shotgun (WGS) entry which is preliminary data.</text>
</comment>
<dbReference type="Gene3D" id="3.30.1490.20">
    <property type="entry name" value="ATP-grasp fold, A domain"/>
    <property type="match status" value="1"/>
</dbReference>
<dbReference type="PANTHER" id="PTHR43585:SF2">
    <property type="entry name" value="ATP-GRASP ENZYME FSQD"/>
    <property type="match status" value="1"/>
</dbReference>
<evidence type="ECO:0000256" key="1">
    <source>
        <dbReference type="ARBA" id="ARBA00022598"/>
    </source>
</evidence>
<dbReference type="RefSeq" id="WP_212014759.1">
    <property type="nucleotide sequence ID" value="NZ_JAAFYZ010000121.1"/>
</dbReference>
<accession>A0ABS5KYA5</accession>
<proteinExistence type="predicted"/>
<feature type="domain" description="ATP-grasp" evidence="5">
    <location>
        <begin position="133"/>
        <end position="332"/>
    </location>
</feature>
<evidence type="ECO:0000256" key="3">
    <source>
        <dbReference type="ARBA" id="ARBA00022840"/>
    </source>
</evidence>
<sequence length="438" mass="46223">MADPALAAPEDRPFVIVVSSLGALFREPFHQALAPHYRVWLFLGGAGRDPRVTWQEPYILGSTRVDTLDAEAMLGAARELDERLRAEYGRGIEGVLSYDESRIIDTAALAEGLGLPTSGAEAVARCRDKHATRQALDAAGVPQARSIAVGSAEDAVRAAAGLGFPVVVKPRNLAASFGVVRVDRAEDVAAAFHAAAGIELAEEKAKYQESVLVEEYLDGPEISVETACFDGRAAVLAVARKQLGFAPAFEEVGHVVDAADPLRTDADLAALVAAAHRAVGFHTGVTHTELRRTAAGYKVIEINARLAGGHIPLLALLAGGIDVNRIAADVACGRDPGLTDSARRVAAIRFYYPEHDGVLARVDIDRDALPAAIEQAQVLVDPMTEVKLPPRGVAWLSRVAHAIAVADTADECVSALDAAQKAITMEPGTGEPDIEAAR</sequence>
<name>A0ABS5KYA5_9ACTN</name>
<keyword evidence="7" id="KW-1185">Reference proteome</keyword>
<keyword evidence="1" id="KW-0436">Ligase</keyword>
<dbReference type="PANTHER" id="PTHR43585">
    <property type="entry name" value="FUMIPYRROLE BIOSYNTHESIS PROTEIN C"/>
    <property type="match status" value="1"/>
</dbReference>
<dbReference type="Proteomes" id="UP000730482">
    <property type="component" value="Unassembled WGS sequence"/>
</dbReference>
<evidence type="ECO:0000256" key="2">
    <source>
        <dbReference type="ARBA" id="ARBA00022741"/>
    </source>
</evidence>
<dbReference type="SUPFAM" id="SSF56059">
    <property type="entry name" value="Glutathione synthetase ATP-binding domain-like"/>
    <property type="match status" value="1"/>
</dbReference>
<evidence type="ECO:0000259" key="5">
    <source>
        <dbReference type="PROSITE" id="PS50975"/>
    </source>
</evidence>
<dbReference type="InterPro" id="IPR013815">
    <property type="entry name" value="ATP_grasp_subdomain_1"/>
</dbReference>
<dbReference type="InterPro" id="IPR052032">
    <property type="entry name" value="ATP-dep_AA_Ligase"/>
</dbReference>
<dbReference type="PROSITE" id="PS50975">
    <property type="entry name" value="ATP_GRASP"/>
    <property type="match status" value="1"/>
</dbReference>
<gene>
    <name evidence="6" type="ORF">KGQ19_29160</name>
</gene>
<evidence type="ECO:0000256" key="4">
    <source>
        <dbReference type="PROSITE-ProRule" id="PRU00409"/>
    </source>
</evidence>
<reference evidence="6 7" key="1">
    <citation type="submission" date="2020-02" db="EMBL/GenBank/DDBJ databases">
        <title>Acidophilic actinobacteria isolated from forest soil.</title>
        <authorList>
            <person name="Golinska P."/>
        </authorList>
    </citation>
    <scope>NUCLEOTIDE SEQUENCE [LARGE SCALE GENOMIC DNA]</scope>
    <source>
        <strain evidence="6 7">NL8</strain>
    </source>
</reference>
<evidence type="ECO:0000313" key="6">
    <source>
        <dbReference type="EMBL" id="MBS2550949.1"/>
    </source>
</evidence>
<protein>
    <submittedName>
        <fullName evidence="6">ATP-grasp domain-containing protein</fullName>
    </submittedName>
</protein>
<keyword evidence="2 4" id="KW-0547">Nucleotide-binding</keyword>
<evidence type="ECO:0000313" key="7">
    <source>
        <dbReference type="Proteomes" id="UP000730482"/>
    </source>
</evidence>
<dbReference type="Pfam" id="PF13535">
    <property type="entry name" value="ATP-grasp_4"/>
    <property type="match status" value="1"/>
</dbReference>
<dbReference type="Gene3D" id="3.30.470.20">
    <property type="entry name" value="ATP-grasp fold, B domain"/>
    <property type="match status" value="1"/>
</dbReference>
<keyword evidence="3 4" id="KW-0067">ATP-binding</keyword>
<dbReference type="EMBL" id="JAAFYZ010000121">
    <property type="protein sequence ID" value="MBS2550949.1"/>
    <property type="molecule type" value="Genomic_DNA"/>
</dbReference>
<dbReference type="InterPro" id="IPR011761">
    <property type="entry name" value="ATP-grasp"/>
</dbReference>